<dbReference type="InterPro" id="IPR027853">
    <property type="entry name" value="DUF4492"/>
</dbReference>
<sequence>MSKQNPFKRVFKFYVTGFKEMTLGKTLWLIILIKLFIIFVILRIFLFPRFLGDKGDDKNKADYVRNELIDRKAK</sequence>
<dbReference type="RefSeq" id="WP_380078706.1">
    <property type="nucleotide sequence ID" value="NZ_JBHSGO010000167.1"/>
</dbReference>
<dbReference type="Pfam" id="PF14899">
    <property type="entry name" value="DUF4492"/>
    <property type="match status" value="1"/>
</dbReference>
<proteinExistence type="predicted"/>
<gene>
    <name evidence="2" type="ORF">ACFO3G_05400</name>
</gene>
<name>A0ABV9K7K4_9PORP</name>
<reference evidence="3" key="1">
    <citation type="journal article" date="2019" name="Int. J. Syst. Evol. Microbiol.">
        <title>The Global Catalogue of Microorganisms (GCM) 10K type strain sequencing project: providing services to taxonomists for standard genome sequencing and annotation.</title>
        <authorList>
            <consortium name="The Broad Institute Genomics Platform"/>
            <consortium name="The Broad Institute Genome Sequencing Center for Infectious Disease"/>
            <person name="Wu L."/>
            <person name="Ma J."/>
        </authorList>
    </citation>
    <scope>NUCLEOTIDE SEQUENCE [LARGE SCALE GENOMIC DNA]</scope>
    <source>
        <strain evidence="3">CGMCC 4.7357</strain>
    </source>
</reference>
<evidence type="ECO:0000313" key="3">
    <source>
        <dbReference type="Proteomes" id="UP001596020"/>
    </source>
</evidence>
<evidence type="ECO:0000256" key="1">
    <source>
        <dbReference type="SAM" id="Phobius"/>
    </source>
</evidence>
<feature type="transmembrane region" description="Helical" evidence="1">
    <location>
        <begin position="27"/>
        <end position="46"/>
    </location>
</feature>
<evidence type="ECO:0000313" key="2">
    <source>
        <dbReference type="EMBL" id="MFC4666034.1"/>
    </source>
</evidence>
<keyword evidence="1" id="KW-0812">Transmembrane</keyword>
<comment type="caution">
    <text evidence="2">The sequence shown here is derived from an EMBL/GenBank/DDBJ whole genome shotgun (WGS) entry which is preliminary data.</text>
</comment>
<dbReference type="Proteomes" id="UP001596020">
    <property type="component" value="Unassembled WGS sequence"/>
</dbReference>
<dbReference type="EMBL" id="JBHSGO010000167">
    <property type="protein sequence ID" value="MFC4666034.1"/>
    <property type="molecule type" value="Genomic_DNA"/>
</dbReference>
<keyword evidence="3" id="KW-1185">Reference proteome</keyword>
<protein>
    <submittedName>
        <fullName evidence="2">DUF4492 domain-containing protein</fullName>
    </submittedName>
</protein>
<keyword evidence="1" id="KW-0472">Membrane</keyword>
<keyword evidence="1" id="KW-1133">Transmembrane helix</keyword>
<accession>A0ABV9K7K4</accession>
<organism evidence="2 3">
    <name type="scientific">Falsiporphyromonas endometrii</name>
    <dbReference type="NCBI Taxonomy" id="1387297"/>
    <lineage>
        <taxon>Bacteria</taxon>
        <taxon>Pseudomonadati</taxon>
        <taxon>Bacteroidota</taxon>
        <taxon>Bacteroidia</taxon>
        <taxon>Bacteroidales</taxon>
        <taxon>Porphyromonadaceae</taxon>
        <taxon>Falsiporphyromonas</taxon>
    </lineage>
</organism>